<dbReference type="CDD" id="cd05466">
    <property type="entry name" value="PBP2_LTTR_substrate"/>
    <property type="match status" value="1"/>
</dbReference>
<dbReference type="EMBL" id="MCRJ01000019">
    <property type="protein sequence ID" value="ODN71539.1"/>
    <property type="molecule type" value="Genomic_DNA"/>
</dbReference>
<dbReference type="PANTHER" id="PTHR30419">
    <property type="entry name" value="HTH-TYPE TRANSCRIPTIONAL REGULATOR YBHD"/>
    <property type="match status" value="1"/>
</dbReference>
<dbReference type="Proteomes" id="UP000094622">
    <property type="component" value="Unassembled WGS sequence"/>
</dbReference>
<dbReference type="InterPro" id="IPR050950">
    <property type="entry name" value="HTH-type_LysR_regulators"/>
</dbReference>
<dbReference type="SUPFAM" id="SSF53850">
    <property type="entry name" value="Periplasmic binding protein-like II"/>
    <property type="match status" value="1"/>
</dbReference>
<proteinExistence type="predicted"/>
<reference evidence="2 3" key="1">
    <citation type="submission" date="2016-07" db="EMBL/GenBank/DDBJ databases">
        <title>Draft Genome Sequence of Methylobrevis pamukkalensis PK2.</title>
        <authorList>
            <person name="Vasilenko O.V."/>
            <person name="Doronina N.V."/>
            <person name="Shmareva M.N."/>
            <person name="Tarlachkov S.V."/>
            <person name="Mustakhimov I."/>
            <person name="Trotsenko Y.A."/>
        </authorList>
    </citation>
    <scope>NUCLEOTIDE SEQUENCE [LARGE SCALE GENOMIC DNA]</scope>
    <source>
        <strain evidence="2 3">PK2</strain>
    </source>
</reference>
<keyword evidence="2" id="KW-0238">DNA-binding</keyword>
<evidence type="ECO:0000313" key="3">
    <source>
        <dbReference type="Proteomes" id="UP000094622"/>
    </source>
</evidence>
<dbReference type="GO" id="GO:0003677">
    <property type="term" value="F:DNA binding"/>
    <property type="evidence" value="ECO:0007669"/>
    <property type="project" value="UniProtKB-KW"/>
</dbReference>
<dbReference type="Pfam" id="PF03466">
    <property type="entry name" value="LysR_substrate"/>
    <property type="match status" value="1"/>
</dbReference>
<sequence length="177" mass="19585">MTADQILKGIENLEIDAGVSYLEDAVLTRFAGVPLYEERYCLLVAPDGPLKDRETIDWKEAAQMPLCLLTPDMQHRRIVERHLREAGVEVVPRLESNSLIVLHTHVRSGKWATIMPARFADTIDHPGLMQAIPIVEPTVSHTIGLVTTQREPLPPLVAHLVAEARTIGKRYGAGAAD</sequence>
<gene>
    <name evidence="2" type="ORF">A6302_01143</name>
</gene>
<keyword evidence="3" id="KW-1185">Reference proteome</keyword>
<evidence type="ECO:0000259" key="1">
    <source>
        <dbReference type="Pfam" id="PF03466"/>
    </source>
</evidence>
<dbReference type="GO" id="GO:0006355">
    <property type="term" value="P:regulation of DNA-templated transcription"/>
    <property type="evidence" value="ECO:0007669"/>
    <property type="project" value="TreeGrafter"/>
</dbReference>
<dbReference type="GO" id="GO:0005829">
    <property type="term" value="C:cytosol"/>
    <property type="evidence" value="ECO:0007669"/>
    <property type="project" value="TreeGrafter"/>
</dbReference>
<dbReference type="AlphaFoldDB" id="A0A1E3H5C8"/>
<organism evidence="2 3">
    <name type="scientific">Methylobrevis pamukkalensis</name>
    <dbReference type="NCBI Taxonomy" id="1439726"/>
    <lineage>
        <taxon>Bacteria</taxon>
        <taxon>Pseudomonadati</taxon>
        <taxon>Pseudomonadota</taxon>
        <taxon>Alphaproteobacteria</taxon>
        <taxon>Hyphomicrobiales</taxon>
        <taxon>Pleomorphomonadaceae</taxon>
        <taxon>Methylobrevis</taxon>
    </lineage>
</organism>
<protein>
    <submittedName>
        <fullName evidence="2">DNA-binding transcriptional regulator CynR</fullName>
    </submittedName>
</protein>
<name>A0A1E3H5C8_9HYPH</name>
<dbReference type="Gene3D" id="3.40.190.290">
    <property type="match status" value="1"/>
</dbReference>
<feature type="domain" description="LysR substrate-binding" evidence="1">
    <location>
        <begin position="3"/>
        <end position="165"/>
    </location>
</feature>
<dbReference type="InterPro" id="IPR005119">
    <property type="entry name" value="LysR_subst-bd"/>
</dbReference>
<accession>A0A1E3H5C8</accession>
<comment type="caution">
    <text evidence="2">The sequence shown here is derived from an EMBL/GenBank/DDBJ whole genome shotgun (WGS) entry which is preliminary data.</text>
</comment>
<evidence type="ECO:0000313" key="2">
    <source>
        <dbReference type="EMBL" id="ODN71539.1"/>
    </source>
</evidence>
<dbReference type="PANTHER" id="PTHR30419:SF31">
    <property type="entry name" value="BLR3139 PROTEIN"/>
    <property type="match status" value="1"/>
</dbReference>